<accession>A0AAD9FD58</accession>
<reference evidence="2" key="1">
    <citation type="submission" date="2023-04" db="EMBL/GenBank/DDBJ databases">
        <title>Chromosome-level genome of Chaenocephalus aceratus.</title>
        <authorList>
            <person name="Park H."/>
        </authorList>
    </citation>
    <scope>NUCLEOTIDE SEQUENCE</scope>
    <source>
        <strain evidence="2">DE</strain>
        <tissue evidence="2">Muscle</tissue>
    </source>
</reference>
<proteinExistence type="predicted"/>
<dbReference type="Proteomes" id="UP001228049">
    <property type="component" value="Unassembled WGS sequence"/>
</dbReference>
<organism evidence="2 3">
    <name type="scientific">Dissostichus eleginoides</name>
    <name type="common">Patagonian toothfish</name>
    <name type="synonym">Dissostichus amissus</name>
    <dbReference type="NCBI Taxonomy" id="100907"/>
    <lineage>
        <taxon>Eukaryota</taxon>
        <taxon>Metazoa</taxon>
        <taxon>Chordata</taxon>
        <taxon>Craniata</taxon>
        <taxon>Vertebrata</taxon>
        <taxon>Euteleostomi</taxon>
        <taxon>Actinopterygii</taxon>
        <taxon>Neopterygii</taxon>
        <taxon>Teleostei</taxon>
        <taxon>Neoteleostei</taxon>
        <taxon>Acanthomorphata</taxon>
        <taxon>Eupercaria</taxon>
        <taxon>Perciformes</taxon>
        <taxon>Notothenioidei</taxon>
        <taxon>Nototheniidae</taxon>
        <taxon>Dissostichus</taxon>
    </lineage>
</organism>
<evidence type="ECO:0000256" key="1">
    <source>
        <dbReference type="SAM" id="MobiDB-lite"/>
    </source>
</evidence>
<keyword evidence="3" id="KW-1185">Reference proteome</keyword>
<dbReference type="EMBL" id="JASDAP010000009">
    <property type="protein sequence ID" value="KAK1897424.1"/>
    <property type="molecule type" value="Genomic_DNA"/>
</dbReference>
<keyword evidence="2" id="KW-0675">Receptor</keyword>
<protein>
    <submittedName>
        <fullName evidence="2">Agglutinin receptor</fullName>
    </submittedName>
</protein>
<name>A0AAD9FD58_DISEL</name>
<evidence type="ECO:0000313" key="3">
    <source>
        <dbReference type="Proteomes" id="UP001228049"/>
    </source>
</evidence>
<dbReference type="AlphaFoldDB" id="A0AAD9FD58"/>
<gene>
    <name evidence="2" type="ORF">KUDE01_016956</name>
</gene>
<feature type="region of interest" description="Disordered" evidence="1">
    <location>
        <begin position="95"/>
        <end position="120"/>
    </location>
</feature>
<sequence length="120" mass="13036">MSCMSLYLPYLAFPPPPCDTLSFVLKTPSIPLPVPHLYPTFTRFLCQPQPSNFTPFSPWPANPSFPQPRSSYPGLGSPCPCLSSSLPSPLLCLPQPQPSAQRSRGEPARNAVALDVLSKP</sequence>
<comment type="caution">
    <text evidence="2">The sequence shown here is derived from an EMBL/GenBank/DDBJ whole genome shotgun (WGS) entry which is preliminary data.</text>
</comment>
<evidence type="ECO:0000313" key="2">
    <source>
        <dbReference type="EMBL" id="KAK1897424.1"/>
    </source>
</evidence>